<feature type="region of interest" description="Disordered" evidence="1">
    <location>
        <begin position="132"/>
        <end position="174"/>
    </location>
</feature>
<gene>
    <name evidence="3" type="ORF">OHB34_17675</name>
</gene>
<feature type="transmembrane region" description="Helical" evidence="2">
    <location>
        <begin position="98"/>
        <end position="118"/>
    </location>
</feature>
<evidence type="ECO:0000313" key="3">
    <source>
        <dbReference type="EMBL" id="WTR95827.1"/>
    </source>
</evidence>
<name>A0ABZ1M2L2_9ACTN</name>
<reference evidence="3 4" key="1">
    <citation type="submission" date="2022-10" db="EMBL/GenBank/DDBJ databases">
        <title>The complete genomes of actinobacterial strains from the NBC collection.</title>
        <authorList>
            <person name="Joergensen T.S."/>
            <person name="Alvarez Arevalo M."/>
            <person name="Sterndorff E.B."/>
            <person name="Faurdal D."/>
            <person name="Vuksanovic O."/>
            <person name="Mourched A.-S."/>
            <person name="Charusanti P."/>
            <person name="Shaw S."/>
            <person name="Blin K."/>
            <person name="Weber T."/>
        </authorList>
    </citation>
    <scope>NUCLEOTIDE SEQUENCE [LARGE SCALE GENOMIC DNA]</scope>
    <source>
        <strain evidence="3 4">NBC_00116</strain>
    </source>
</reference>
<feature type="transmembrane region" description="Helical" evidence="2">
    <location>
        <begin position="46"/>
        <end position="62"/>
    </location>
</feature>
<dbReference type="EMBL" id="CP108200">
    <property type="protein sequence ID" value="WTR95827.1"/>
    <property type="molecule type" value="Genomic_DNA"/>
</dbReference>
<evidence type="ECO:0008006" key="5">
    <source>
        <dbReference type="Google" id="ProtNLM"/>
    </source>
</evidence>
<keyword evidence="2" id="KW-0472">Membrane</keyword>
<sequence length="174" mass="19103">MHAKWVGAALAAGLALWFGWGLAGSVTVGCAPHPRGGCGVPEGGGKYFAALMIAPVPLVVPFKAGFHRRDWRPALGYSAGAVAGAVVALAMGTSLGHWIVALALVSSAALVPWCARWNNDAVREARQRERAQRQREERLARARARRSGRRRERRRRRRELRQQQQQQPQPDSGR</sequence>
<keyword evidence="4" id="KW-1185">Reference proteome</keyword>
<dbReference type="RefSeq" id="WP_381994598.1">
    <property type="nucleotide sequence ID" value="NZ_CP108200.1"/>
</dbReference>
<feature type="transmembrane region" description="Helical" evidence="2">
    <location>
        <begin position="74"/>
        <end position="92"/>
    </location>
</feature>
<evidence type="ECO:0000256" key="1">
    <source>
        <dbReference type="SAM" id="MobiDB-lite"/>
    </source>
</evidence>
<dbReference type="PROSITE" id="PS51257">
    <property type="entry name" value="PROKAR_LIPOPROTEIN"/>
    <property type="match status" value="1"/>
</dbReference>
<protein>
    <recommendedName>
        <fullName evidence="5">Integral membrane protein</fullName>
    </recommendedName>
</protein>
<keyword evidence="2" id="KW-0812">Transmembrane</keyword>
<keyword evidence="2" id="KW-1133">Transmembrane helix</keyword>
<evidence type="ECO:0000313" key="4">
    <source>
        <dbReference type="Proteomes" id="UP001622731"/>
    </source>
</evidence>
<dbReference type="Proteomes" id="UP001622731">
    <property type="component" value="Chromosome"/>
</dbReference>
<feature type="compositionally biased region" description="Basic residues" evidence="1">
    <location>
        <begin position="141"/>
        <end position="159"/>
    </location>
</feature>
<evidence type="ECO:0000256" key="2">
    <source>
        <dbReference type="SAM" id="Phobius"/>
    </source>
</evidence>
<accession>A0ABZ1M2L2</accession>
<proteinExistence type="predicted"/>
<organism evidence="3 4">
    <name type="scientific">Streptomyces anthocyanicus</name>
    <dbReference type="NCBI Taxonomy" id="68174"/>
    <lineage>
        <taxon>Bacteria</taxon>
        <taxon>Bacillati</taxon>
        <taxon>Actinomycetota</taxon>
        <taxon>Actinomycetes</taxon>
        <taxon>Kitasatosporales</taxon>
        <taxon>Streptomycetaceae</taxon>
        <taxon>Streptomyces</taxon>
        <taxon>Streptomyces violaceoruber group</taxon>
    </lineage>
</organism>